<evidence type="ECO:0000313" key="1">
    <source>
        <dbReference type="EMBL" id="KKO19929.1"/>
    </source>
</evidence>
<comment type="caution">
    <text evidence="1">The sequence shown here is derived from an EMBL/GenBank/DDBJ whole genome shotgun (WGS) entry which is preliminary data.</text>
</comment>
<dbReference type="SUPFAM" id="SSF56935">
    <property type="entry name" value="Porins"/>
    <property type="match status" value="1"/>
</dbReference>
<gene>
    <name evidence="1" type="ORF">BROFUL_01358</name>
</gene>
<reference evidence="1 2" key="1">
    <citation type="journal article" date="2013" name="BMC Microbiol.">
        <title>Identification of the type II cytochrome c maturation pathway in anammox bacteria by comparative genomics.</title>
        <authorList>
            <person name="Ferousi C."/>
            <person name="Speth D.R."/>
            <person name="Reimann J."/>
            <person name="Op den Camp H.J."/>
            <person name="Allen J.W."/>
            <person name="Keltjens J.T."/>
            <person name="Jetten M.S."/>
        </authorList>
    </citation>
    <scope>NUCLEOTIDE SEQUENCE [LARGE SCALE GENOMIC DNA]</scope>
    <source>
        <strain evidence="1">RU1</strain>
    </source>
</reference>
<sequence>MLLFQMKRTTRSVKGDGVADVCFVSLFRRPGIEGFIGFIITLWCVACCADDRVGTIAAPVAGSESVWEGHQAVSRRDFPEDYSFDSASILTEPEGDGKKLQFHGYFEVTSPIHGSDDESQQSSSQFLKDNELTLWLRKRISRRLSFGSEIEIKDGFETYELERCEFDYEIMKKLLIVRLGKFKYPLGIERLVESAPLNKLIDRPFPSTRIIPGTYSDIGGMLHGAVPFPHDTRLKYEFALSNGLAGPDHEDVQQLWDNNRNKALGGRLGYEILPGLELGGSYSRGKYDEDDRLSIDFLGADIQFRKGNLEVRGEYITSQVEQRSADGGDYDRNGYYFQVSYQHPFHLNYIRYAEGVFRFDSVDPNRDITDGNEADRIAVGINYAPTEQVIFKIEYEVENEPGEEIHGKAFVQAIFRW</sequence>
<dbReference type="Pfam" id="PF07396">
    <property type="entry name" value="Porin_O_P"/>
    <property type="match status" value="1"/>
</dbReference>
<dbReference type="AlphaFoldDB" id="A0A0M2UZK9"/>
<organism evidence="1 2">
    <name type="scientific">Candidatus Brocadia fulgida</name>
    <dbReference type="NCBI Taxonomy" id="380242"/>
    <lineage>
        <taxon>Bacteria</taxon>
        <taxon>Pseudomonadati</taxon>
        <taxon>Planctomycetota</taxon>
        <taxon>Candidatus Brocadiia</taxon>
        <taxon>Candidatus Brocadiales</taxon>
        <taxon>Candidatus Brocadiaceae</taxon>
        <taxon>Candidatus Brocadia</taxon>
    </lineage>
</organism>
<name>A0A0M2UZK9_9BACT</name>
<accession>A0A0M2UZK9</accession>
<dbReference type="InterPro" id="IPR023614">
    <property type="entry name" value="Porin_dom_sf"/>
</dbReference>
<dbReference type="InterPro" id="IPR010870">
    <property type="entry name" value="Porin_O/P"/>
</dbReference>
<evidence type="ECO:0008006" key="3">
    <source>
        <dbReference type="Google" id="ProtNLM"/>
    </source>
</evidence>
<dbReference type="Gene3D" id="2.40.160.10">
    <property type="entry name" value="Porin"/>
    <property type="match status" value="1"/>
</dbReference>
<keyword evidence="2" id="KW-1185">Reference proteome</keyword>
<evidence type="ECO:0000313" key="2">
    <source>
        <dbReference type="Proteomes" id="UP000034954"/>
    </source>
</evidence>
<protein>
    <recommendedName>
        <fullName evidence="3">Phosphate-selective porin O and P</fullName>
    </recommendedName>
</protein>
<dbReference type="EMBL" id="LAQJ01000140">
    <property type="protein sequence ID" value="KKO19929.1"/>
    <property type="molecule type" value="Genomic_DNA"/>
</dbReference>
<proteinExistence type="predicted"/>
<dbReference type="Proteomes" id="UP000034954">
    <property type="component" value="Unassembled WGS sequence"/>
</dbReference>